<proteinExistence type="predicted"/>
<dbReference type="PANTHER" id="PTHR28242:SF30">
    <property type="entry name" value="HISTIDINE-CONTAINING PHOSPHOTRANSFER PROTEIN 2"/>
    <property type="match status" value="1"/>
</dbReference>
<organism evidence="3">
    <name type="scientific">Cucumis melo</name>
    <name type="common">Muskmelon</name>
    <dbReference type="NCBI Taxonomy" id="3656"/>
    <lineage>
        <taxon>Eukaryota</taxon>
        <taxon>Viridiplantae</taxon>
        <taxon>Streptophyta</taxon>
        <taxon>Embryophyta</taxon>
        <taxon>Tracheophyta</taxon>
        <taxon>Spermatophyta</taxon>
        <taxon>Magnoliopsida</taxon>
        <taxon>eudicotyledons</taxon>
        <taxon>Gunneridae</taxon>
        <taxon>Pentapetalae</taxon>
        <taxon>rosids</taxon>
        <taxon>fabids</taxon>
        <taxon>Cucurbitales</taxon>
        <taxon>Cucurbitaceae</taxon>
        <taxon>Benincaseae</taxon>
        <taxon>Cucumis</taxon>
    </lineage>
</organism>
<dbReference type="GO" id="GO:0009736">
    <property type="term" value="P:cytokinin-activated signaling pathway"/>
    <property type="evidence" value="ECO:0007669"/>
    <property type="project" value="UniProtKB-KW"/>
</dbReference>
<dbReference type="Gene3D" id="1.20.120.160">
    <property type="entry name" value="HPT domain"/>
    <property type="match status" value="1"/>
</dbReference>
<dbReference type="Gramene" id="MELO3C004751.2.1">
    <property type="protein sequence ID" value="MELO3C004751.2.1"/>
    <property type="gene ID" value="MELO3C004751.2"/>
</dbReference>
<accession>A0A9I9CK74</accession>
<name>A0A9I9CK74_CUCME</name>
<evidence type="ECO:0000313" key="3">
    <source>
        <dbReference type="EnsemblPlants" id="MELO3C004751.2.1"/>
    </source>
</evidence>
<comment type="subcellular location">
    <subcellularLocation>
        <location evidence="2">Cytoplasm</location>
        <location evidence="2">Cytosol</location>
    </subcellularLocation>
    <subcellularLocation>
        <location evidence="2">Nucleus</location>
    </subcellularLocation>
</comment>
<dbReference type="InterPro" id="IPR045871">
    <property type="entry name" value="AHP1-5/YPD1"/>
</dbReference>
<evidence type="ECO:0000256" key="1">
    <source>
        <dbReference type="ARBA" id="ARBA00023012"/>
    </source>
</evidence>
<dbReference type="GO" id="GO:0009927">
    <property type="term" value="F:histidine phosphotransfer kinase activity"/>
    <property type="evidence" value="ECO:0007669"/>
    <property type="project" value="UniProtKB-UniRule"/>
</dbReference>
<dbReference type="InterPro" id="IPR036641">
    <property type="entry name" value="HPT_dom_sf"/>
</dbReference>
<reference evidence="3" key="1">
    <citation type="submission" date="2023-03" db="UniProtKB">
        <authorList>
            <consortium name="EnsemblPlants"/>
        </authorList>
    </citation>
    <scope>IDENTIFICATION</scope>
</reference>
<dbReference type="SUPFAM" id="SSF47226">
    <property type="entry name" value="Histidine-containing phosphotransfer domain, HPT domain"/>
    <property type="match status" value="1"/>
</dbReference>
<dbReference type="GO" id="GO:0005829">
    <property type="term" value="C:cytosol"/>
    <property type="evidence" value="ECO:0007669"/>
    <property type="project" value="UniProtKB-SubCell"/>
</dbReference>
<comment type="domain">
    <text evidence="2">Histidine-containing phosphotransfer domain (HPt) contains an active histidine that mediates the phosphotransfer.</text>
</comment>
<protein>
    <recommendedName>
        <fullName evidence="2">Histidine-containing phosphotransfer protein</fullName>
    </recommendedName>
</protein>
<dbReference type="EnsemblPlants" id="MELO3C004751.2.1">
    <property type="protein sequence ID" value="MELO3C004751.2.1"/>
    <property type="gene ID" value="MELO3C004751.2"/>
</dbReference>
<keyword evidence="2" id="KW-0932">Cytokinin signaling pathway</keyword>
<dbReference type="AlphaFoldDB" id="A0A9I9CK74"/>
<dbReference type="GO" id="GO:0000160">
    <property type="term" value="P:phosphorelay signal transduction system"/>
    <property type="evidence" value="ECO:0007669"/>
    <property type="project" value="UniProtKB-UniRule"/>
</dbReference>
<keyword evidence="1 2" id="KW-0902">Two-component regulatory system</keyword>
<dbReference type="GO" id="GO:0043424">
    <property type="term" value="F:protein histidine kinase binding"/>
    <property type="evidence" value="ECO:0007669"/>
    <property type="project" value="UniProtKB-UniRule"/>
</dbReference>
<evidence type="ECO:0000256" key="2">
    <source>
        <dbReference type="RuleBase" id="RU369004"/>
    </source>
</evidence>
<sequence length="160" mass="18288">MSAAASSSSSHPQPPRSQQQMIHKFIDALRQQGFLDNDFNNRRTAPGHLDSLVTFCVESEPKLEIIQKALEGEHVDFRTAINTSEMIRSAATRVGGSRVASACIALQEHLNNNNLNGSKEAYKKLSWEYYVIRDSFHHILQVMLRKQWRFKKDEARFGEK</sequence>
<dbReference type="GO" id="GO:0005634">
    <property type="term" value="C:nucleus"/>
    <property type="evidence" value="ECO:0007669"/>
    <property type="project" value="UniProtKB-SubCell"/>
</dbReference>
<dbReference type="PANTHER" id="PTHR28242">
    <property type="entry name" value="PHOSPHORELAY INTERMEDIATE PROTEIN YPD1"/>
    <property type="match status" value="1"/>
</dbReference>
<comment type="function">
    <text evidence="2">Functions as a two-component phosphorelay mediators between cytokinin sensor histidine kinases and response regulators (B-type ARRs). Plays an important role in propagating cytokinin signal transduction.</text>
</comment>